<feature type="region of interest" description="Disordered" evidence="1">
    <location>
        <begin position="87"/>
        <end position="125"/>
    </location>
</feature>
<dbReference type="EMBL" id="KN555296">
    <property type="protein sequence ID" value="KHJ88739.1"/>
    <property type="molecule type" value="Genomic_DNA"/>
</dbReference>
<feature type="compositionally biased region" description="Basic residues" evidence="1">
    <location>
        <begin position="173"/>
        <end position="186"/>
    </location>
</feature>
<dbReference type="Proteomes" id="UP000053660">
    <property type="component" value="Unassembled WGS sequence"/>
</dbReference>
<keyword evidence="3" id="KW-1185">Reference proteome</keyword>
<feature type="compositionally biased region" description="Basic and acidic residues" evidence="1">
    <location>
        <begin position="187"/>
        <end position="206"/>
    </location>
</feature>
<feature type="region of interest" description="Disordered" evidence="1">
    <location>
        <begin position="137"/>
        <end position="213"/>
    </location>
</feature>
<proteinExistence type="predicted"/>
<protein>
    <submittedName>
        <fullName evidence="2">Uncharacterized protein</fullName>
    </submittedName>
</protein>
<evidence type="ECO:0000313" key="3">
    <source>
        <dbReference type="Proteomes" id="UP000053660"/>
    </source>
</evidence>
<evidence type="ECO:0000313" key="2">
    <source>
        <dbReference type="EMBL" id="KHJ88739.1"/>
    </source>
</evidence>
<feature type="compositionally biased region" description="Basic and acidic residues" evidence="1">
    <location>
        <begin position="137"/>
        <end position="172"/>
    </location>
</feature>
<accession>A0A0B1SUW4</accession>
<evidence type="ECO:0000256" key="1">
    <source>
        <dbReference type="SAM" id="MobiDB-lite"/>
    </source>
</evidence>
<sequence>MRSSVSVRKRKLLLISASASPNAPVLKNLQDIVQTPEPTELAATTSKAEVTTGESGGFLSTLTETVGRIADRVVNAIKGVFGKNVTTTPAPIQKRESEESDEQHSERNLKKEHGDTSNTDLEVLKPAKELPFLELNAAEKNDVKKSTEQTKIRDIRVPDKYPEQEKSWVPEKRSRRIKRLHRRGRRGREGREWGDSIRPLTSKEDAVNSPVSN</sequence>
<reference evidence="2 3" key="1">
    <citation type="submission" date="2014-03" db="EMBL/GenBank/DDBJ databases">
        <title>Draft genome of the hookworm Oesophagostomum dentatum.</title>
        <authorList>
            <person name="Mitreva M."/>
        </authorList>
    </citation>
    <scope>NUCLEOTIDE SEQUENCE [LARGE SCALE GENOMIC DNA]</scope>
    <source>
        <strain evidence="2 3">OD-Hann</strain>
    </source>
</reference>
<dbReference type="AlphaFoldDB" id="A0A0B1SUW4"/>
<organism evidence="2 3">
    <name type="scientific">Oesophagostomum dentatum</name>
    <name type="common">Nodular worm</name>
    <dbReference type="NCBI Taxonomy" id="61180"/>
    <lineage>
        <taxon>Eukaryota</taxon>
        <taxon>Metazoa</taxon>
        <taxon>Ecdysozoa</taxon>
        <taxon>Nematoda</taxon>
        <taxon>Chromadorea</taxon>
        <taxon>Rhabditida</taxon>
        <taxon>Rhabditina</taxon>
        <taxon>Rhabditomorpha</taxon>
        <taxon>Strongyloidea</taxon>
        <taxon>Strongylidae</taxon>
        <taxon>Oesophagostomum</taxon>
    </lineage>
</organism>
<name>A0A0B1SUW4_OESDE</name>
<feature type="compositionally biased region" description="Basic and acidic residues" evidence="1">
    <location>
        <begin position="93"/>
        <end position="115"/>
    </location>
</feature>
<gene>
    <name evidence="2" type="ORF">OESDEN_11465</name>
</gene>